<accession>A0A9K3P4Y6</accession>
<dbReference type="Gene3D" id="3.40.50.300">
    <property type="entry name" value="P-loop containing nucleotide triphosphate hydrolases"/>
    <property type="match status" value="1"/>
</dbReference>
<name>A0A9K3P4Y6_HELAN</name>
<dbReference type="Proteomes" id="UP000215914">
    <property type="component" value="Unassembled WGS sequence"/>
</dbReference>
<evidence type="ECO:0000313" key="2">
    <source>
        <dbReference type="EMBL" id="KAF5823625.1"/>
    </source>
</evidence>
<sequence length="436" mass="49502">MEVNNDISALKERLSPFVAFECKFTTLDLQEYWVPVHLSSMQIEQYCSILASNSDTLSSLSKTASLNDVITQIQKVLFTCCDHPYLVDPTLRNSTKEPSLIDPLAAEVNVSGKLHVFDKLLLEIKRCGLRALVLFHSSVNSEKISTGHFLDDLVHQRFGENSYVYIPGRVLSNSAYLNKKEALEMFNKADSDRFICLCDHRACLSSLRLSRVDVVILFNSDPNPLNDVKALKRITIDSHCERLNVFRLYSVFTSEEKALILSKQGTTVDGYISWSVYHQLLGWGATYVFSKLKSCSESEPLFRIDDLVRELSTLLMNTRVETERPIVSHARMQDGAYSGSVLLFGETETETHSKEKGSCSIDEYLVDNRHSVFWSNLVKQSQPVLENSCSRLSRRVQKSPQYWFEGINATSPSFVRSKPRSKRKLLKNVGRKRAGM</sequence>
<comment type="caution">
    <text evidence="2">The sequence shown here is derived from an EMBL/GenBank/DDBJ whole genome shotgun (WGS) entry which is preliminary data.</text>
</comment>
<dbReference type="SUPFAM" id="SSF52540">
    <property type="entry name" value="P-loop containing nucleoside triphosphate hydrolases"/>
    <property type="match status" value="1"/>
</dbReference>
<reference evidence="2" key="1">
    <citation type="journal article" date="2017" name="Nature">
        <title>The sunflower genome provides insights into oil metabolism, flowering and Asterid evolution.</title>
        <authorList>
            <person name="Badouin H."/>
            <person name="Gouzy J."/>
            <person name="Grassa C.J."/>
            <person name="Murat F."/>
            <person name="Staton S.E."/>
            <person name="Cottret L."/>
            <person name="Lelandais-Briere C."/>
            <person name="Owens G.L."/>
            <person name="Carrere S."/>
            <person name="Mayjonade B."/>
            <person name="Legrand L."/>
            <person name="Gill N."/>
            <person name="Kane N.C."/>
            <person name="Bowers J.E."/>
            <person name="Hubner S."/>
            <person name="Bellec A."/>
            <person name="Berard A."/>
            <person name="Berges H."/>
            <person name="Blanchet N."/>
            <person name="Boniface M.C."/>
            <person name="Brunel D."/>
            <person name="Catrice O."/>
            <person name="Chaidir N."/>
            <person name="Claudel C."/>
            <person name="Donnadieu C."/>
            <person name="Faraut T."/>
            <person name="Fievet G."/>
            <person name="Helmstetter N."/>
            <person name="King M."/>
            <person name="Knapp S.J."/>
            <person name="Lai Z."/>
            <person name="Le Paslier M.C."/>
            <person name="Lippi Y."/>
            <person name="Lorenzon L."/>
            <person name="Mandel J.R."/>
            <person name="Marage G."/>
            <person name="Marchand G."/>
            <person name="Marquand E."/>
            <person name="Bret-Mestries E."/>
            <person name="Morien E."/>
            <person name="Nambeesan S."/>
            <person name="Nguyen T."/>
            <person name="Pegot-Espagnet P."/>
            <person name="Pouilly N."/>
            <person name="Raftis F."/>
            <person name="Sallet E."/>
            <person name="Schiex T."/>
            <person name="Thomas J."/>
            <person name="Vandecasteele C."/>
            <person name="Vares D."/>
            <person name="Vear F."/>
            <person name="Vautrin S."/>
            <person name="Crespi M."/>
            <person name="Mangin B."/>
            <person name="Burke J.M."/>
            <person name="Salse J."/>
            <person name="Munos S."/>
            <person name="Vincourt P."/>
            <person name="Rieseberg L.H."/>
            <person name="Langlade N.B."/>
        </authorList>
    </citation>
    <scope>NUCLEOTIDE SEQUENCE</scope>
    <source>
        <tissue evidence="2">Leaves</tissue>
    </source>
</reference>
<keyword evidence="3" id="KW-1185">Reference proteome</keyword>
<dbReference type="GO" id="GO:0004683">
    <property type="term" value="F:calcium/calmodulin-dependent protein kinase activity"/>
    <property type="evidence" value="ECO:0007669"/>
    <property type="project" value="UniProtKB-EC"/>
</dbReference>
<dbReference type="InterPro" id="IPR038718">
    <property type="entry name" value="SNF2-like_sf"/>
</dbReference>
<evidence type="ECO:0000313" key="3">
    <source>
        <dbReference type="Proteomes" id="UP000215914"/>
    </source>
</evidence>
<dbReference type="EC" id="2.7.11.17" evidence="2"/>
<dbReference type="PANTHER" id="PTHR45623:SF13">
    <property type="entry name" value="HELICASE PROTEIN MOM1"/>
    <property type="match status" value="1"/>
</dbReference>
<proteinExistence type="predicted"/>
<dbReference type="InterPro" id="IPR027417">
    <property type="entry name" value="P-loop_NTPase"/>
</dbReference>
<keyword evidence="2" id="KW-0808">Transferase</keyword>
<reference evidence="2" key="2">
    <citation type="submission" date="2020-06" db="EMBL/GenBank/DDBJ databases">
        <title>Helianthus annuus Genome sequencing and assembly Release 2.</title>
        <authorList>
            <person name="Gouzy J."/>
            <person name="Langlade N."/>
            <person name="Munos S."/>
        </authorList>
    </citation>
    <scope>NUCLEOTIDE SEQUENCE</scope>
    <source>
        <tissue evidence="2">Leaves</tissue>
    </source>
</reference>
<dbReference type="PANTHER" id="PTHR45623">
    <property type="entry name" value="CHROMODOMAIN-HELICASE-DNA-BINDING PROTEIN 3-RELATED-RELATED"/>
    <property type="match status" value="1"/>
</dbReference>
<keyword evidence="2" id="KW-0418">Kinase</keyword>
<protein>
    <submittedName>
        <fullName evidence="2">Calcium/calmodulin-dependent protein kinase</fullName>
        <ecNumber evidence="2">2.7.11.17</ecNumber>
    </submittedName>
</protein>
<dbReference type="AlphaFoldDB" id="A0A9K3P4Y6"/>
<dbReference type="Gene3D" id="3.40.50.10810">
    <property type="entry name" value="Tandem AAA-ATPase domain"/>
    <property type="match status" value="1"/>
</dbReference>
<gene>
    <name evidence="2" type="ORF">HanXRQr2_Chr01g0040351</name>
</gene>
<dbReference type="EMBL" id="MNCJ02000316">
    <property type="protein sequence ID" value="KAF5823625.1"/>
    <property type="molecule type" value="Genomic_DNA"/>
</dbReference>
<organism evidence="2 3">
    <name type="scientific">Helianthus annuus</name>
    <name type="common">Common sunflower</name>
    <dbReference type="NCBI Taxonomy" id="4232"/>
    <lineage>
        <taxon>Eukaryota</taxon>
        <taxon>Viridiplantae</taxon>
        <taxon>Streptophyta</taxon>
        <taxon>Embryophyta</taxon>
        <taxon>Tracheophyta</taxon>
        <taxon>Spermatophyta</taxon>
        <taxon>Magnoliopsida</taxon>
        <taxon>eudicotyledons</taxon>
        <taxon>Gunneridae</taxon>
        <taxon>Pentapetalae</taxon>
        <taxon>asterids</taxon>
        <taxon>campanulids</taxon>
        <taxon>Asterales</taxon>
        <taxon>Asteraceae</taxon>
        <taxon>Asteroideae</taxon>
        <taxon>Heliantheae alliance</taxon>
        <taxon>Heliantheae</taxon>
        <taxon>Helianthus</taxon>
    </lineage>
</organism>
<dbReference type="Gramene" id="mRNA:HanXRQr2_Chr01g0040351">
    <property type="protein sequence ID" value="mRNA:HanXRQr2_Chr01g0040351"/>
    <property type="gene ID" value="HanXRQr2_Chr01g0040351"/>
</dbReference>
<keyword evidence="1" id="KW-0539">Nucleus</keyword>
<evidence type="ECO:0000256" key="1">
    <source>
        <dbReference type="ARBA" id="ARBA00023242"/>
    </source>
</evidence>